<dbReference type="Gene3D" id="1.20.120.1630">
    <property type="match status" value="1"/>
</dbReference>
<evidence type="ECO:0000313" key="7">
    <source>
        <dbReference type="Proteomes" id="UP000323258"/>
    </source>
</evidence>
<keyword evidence="6" id="KW-0489">Methyltransferase</keyword>
<reference evidence="6 7" key="2">
    <citation type="submission" date="2019-09" db="EMBL/GenBank/DDBJ databases">
        <title>Mesorhizobium sp. MaA-C15 isolated from Microcystis aeruginosa.</title>
        <authorList>
            <person name="Jeong S.E."/>
            <person name="Jin H.M."/>
            <person name="Jeon C.O."/>
        </authorList>
    </citation>
    <scope>NUCLEOTIDE SEQUENCE [LARGE SCALE GENOMIC DNA]</scope>
    <source>
        <strain evidence="6 7">MaA-C15</strain>
    </source>
</reference>
<comment type="subcellular location">
    <subcellularLocation>
        <location evidence="1">Endomembrane system</location>
        <topology evidence="1">Multi-pass membrane protein</topology>
    </subcellularLocation>
</comment>
<dbReference type="GO" id="GO:0008168">
    <property type="term" value="F:methyltransferase activity"/>
    <property type="evidence" value="ECO:0007669"/>
    <property type="project" value="UniProtKB-KW"/>
</dbReference>
<evidence type="ECO:0000256" key="1">
    <source>
        <dbReference type="ARBA" id="ARBA00004127"/>
    </source>
</evidence>
<feature type="transmembrane region" description="Helical" evidence="5">
    <location>
        <begin position="84"/>
        <end position="102"/>
    </location>
</feature>
<proteinExistence type="predicted"/>
<dbReference type="OrthoDB" id="9811969at2"/>
<dbReference type="GO" id="GO:0012505">
    <property type="term" value="C:endomembrane system"/>
    <property type="evidence" value="ECO:0007669"/>
    <property type="project" value="UniProtKB-SubCell"/>
</dbReference>
<dbReference type="InterPro" id="IPR007318">
    <property type="entry name" value="Phopholipid_MeTrfase"/>
</dbReference>
<name>A0A5D4H1R9_9HYPH</name>
<protein>
    <submittedName>
        <fullName evidence="6">Isoprenylcysteine carboxylmethyltransferase family protein</fullName>
    </submittedName>
</protein>
<dbReference type="EMBL" id="VSZS01000059">
    <property type="protein sequence ID" value="TYR33455.1"/>
    <property type="molecule type" value="Genomic_DNA"/>
</dbReference>
<dbReference type="Proteomes" id="UP000323258">
    <property type="component" value="Unassembled WGS sequence"/>
</dbReference>
<evidence type="ECO:0000256" key="5">
    <source>
        <dbReference type="SAM" id="Phobius"/>
    </source>
</evidence>
<accession>A0A5D4H1R9</accession>
<comment type="caution">
    <text evidence="6">The sequence shown here is derived from an EMBL/GenBank/DDBJ whole genome shotgun (WGS) entry which is preliminary data.</text>
</comment>
<keyword evidence="6" id="KW-0808">Transferase</keyword>
<evidence type="ECO:0000256" key="4">
    <source>
        <dbReference type="ARBA" id="ARBA00023136"/>
    </source>
</evidence>
<evidence type="ECO:0000313" key="6">
    <source>
        <dbReference type="EMBL" id="TYR33455.1"/>
    </source>
</evidence>
<feature type="transmembrane region" description="Helical" evidence="5">
    <location>
        <begin position="141"/>
        <end position="167"/>
    </location>
</feature>
<evidence type="ECO:0000256" key="2">
    <source>
        <dbReference type="ARBA" id="ARBA00022692"/>
    </source>
</evidence>
<dbReference type="AlphaFoldDB" id="A0A5D4H1R9"/>
<dbReference type="PANTHER" id="PTHR43847:SF1">
    <property type="entry name" value="BLL3993 PROTEIN"/>
    <property type="match status" value="1"/>
</dbReference>
<dbReference type="InterPro" id="IPR052527">
    <property type="entry name" value="Metal_cation-efflux_comp"/>
</dbReference>
<keyword evidence="3 5" id="KW-1133">Transmembrane helix</keyword>
<dbReference type="RefSeq" id="WP_148914129.1">
    <property type="nucleotide sequence ID" value="NZ_VSZS01000059.1"/>
</dbReference>
<dbReference type="PANTHER" id="PTHR43847">
    <property type="entry name" value="BLL3993 PROTEIN"/>
    <property type="match status" value="1"/>
</dbReference>
<feature type="transmembrane region" description="Helical" evidence="5">
    <location>
        <begin position="50"/>
        <end position="72"/>
    </location>
</feature>
<dbReference type="Pfam" id="PF04191">
    <property type="entry name" value="PEMT"/>
    <property type="match status" value="1"/>
</dbReference>
<sequence>MTPIETVCSAIVLAYMALFLMLTARAARTSGRSLWLFGKGSERQALPALLFRLAFAGVAVYALAALALSDALADPVHEVVDGRFGDLVGGVLALAGAGLALYSQIYMGLSWRIGAASGELGTIVRTGPFGLSRNPVFVGQVMLFVGLAFALPNLIQLALTFVLIAAVHLQVRIEEQALNRDLGAEYQTYCRKVRRWI</sequence>
<organism evidence="6 7">
    <name type="scientific">Neoaquamicrobium microcysteis</name>
    <dbReference type="NCBI Taxonomy" id="2682781"/>
    <lineage>
        <taxon>Bacteria</taxon>
        <taxon>Pseudomonadati</taxon>
        <taxon>Pseudomonadota</taxon>
        <taxon>Alphaproteobacteria</taxon>
        <taxon>Hyphomicrobiales</taxon>
        <taxon>Phyllobacteriaceae</taxon>
        <taxon>Neoaquamicrobium</taxon>
    </lineage>
</organism>
<keyword evidence="7" id="KW-1185">Reference proteome</keyword>
<dbReference type="GO" id="GO:0032259">
    <property type="term" value="P:methylation"/>
    <property type="evidence" value="ECO:0007669"/>
    <property type="project" value="UniProtKB-KW"/>
</dbReference>
<reference evidence="6 7" key="1">
    <citation type="submission" date="2019-08" db="EMBL/GenBank/DDBJ databases">
        <authorList>
            <person name="Seo Y.L."/>
        </authorList>
    </citation>
    <scope>NUCLEOTIDE SEQUENCE [LARGE SCALE GENOMIC DNA]</scope>
    <source>
        <strain evidence="6 7">MaA-C15</strain>
    </source>
</reference>
<keyword evidence="2 5" id="KW-0812">Transmembrane</keyword>
<gene>
    <name evidence="6" type="ORF">FY036_07700</name>
</gene>
<keyword evidence="4 5" id="KW-0472">Membrane</keyword>
<evidence type="ECO:0000256" key="3">
    <source>
        <dbReference type="ARBA" id="ARBA00022989"/>
    </source>
</evidence>